<evidence type="ECO:0000313" key="1">
    <source>
        <dbReference type="EMBL" id="KQM08648.1"/>
    </source>
</evidence>
<keyword evidence="2" id="KW-1185">Reference proteome</keyword>
<proteinExistence type="predicted"/>
<dbReference type="STRING" id="1702214.AL399_06135"/>
<name>A0A0Q4B630_9BACT</name>
<dbReference type="Pfam" id="PF08902">
    <property type="entry name" value="DUF1848"/>
    <property type="match status" value="1"/>
</dbReference>
<sequence>MARSGKRGIVLEDGRIVEAMAPVVVSASRATDIPAFYARWFFHRLKVGYSVWRNPFNGVKSYVSYHDTRFIVFWSKNPRPLLEFLPELEARGIGCYLQYSLNDYEGERLEVGVPRIAQRIETFKQLSQRLGKDAVIWRFDPLILTESIGIVELLKRVEAIGNQLHPFTRKLVFSFADIAGYRKVQSNLARSGIPYREWTTREMEEFAARLAELNSRNGWNLQLATCAEAIDLASYGIAHNRCIDTDLIVRLAYRDAALMQHLGIRIEAAPPGNLFGLNPLPQGAILLPDGSYYQSVHRKDRGQRLLCDCMVAKDIGEYNTCPHFCEYCYANGGKEAVAENWNRYRAKPLGETITGE</sequence>
<accession>A0A0Q4B630</accession>
<comment type="caution">
    <text evidence="1">The sequence shown here is derived from an EMBL/GenBank/DDBJ whole genome shotgun (WGS) entry which is preliminary data.</text>
</comment>
<dbReference type="EMBL" id="LIIK01000027">
    <property type="protein sequence ID" value="KQM08648.1"/>
    <property type="molecule type" value="Genomic_DNA"/>
</dbReference>
<reference evidence="1" key="1">
    <citation type="submission" date="2015-08" db="EMBL/GenBank/DDBJ databases">
        <title>Candidatus Bacteriodes Periocalifornicus.</title>
        <authorList>
            <person name="McLean J.S."/>
            <person name="Kelley S."/>
        </authorList>
    </citation>
    <scope>NUCLEOTIDE SEQUENCE [LARGE SCALE GENOMIC DNA]</scope>
    <source>
        <strain evidence="1">12B</strain>
    </source>
</reference>
<protein>
    <recommendedName>
        <fullName evidence="3">DUF1848 domain-containing protein</fullName>
    </recommendedName>
</protein>
<dbReference type="PATRIC" id="fig|1702214.3.peg.501"/>
<dbReference type="AlphaFoldDB" id="A0A0Q4B630"/>
<dbReference type="Proteomes" id="UP000054172">
    <property type="component" value="Unassembled WGS sequence"/>
</dbReference>
<dbReference type="InterPro" id="IPR014998">
    <property type="entry name" value="DUF1848"/>
</dbReference>
<organism evidence="1 2">
    <name type="scientific">Candidatus [Bacteroides] periocalifornicus</name>
    <dbReference type="NCBI Taxonomy" id="1702214"/>
    <lineage>
        <taxon>Bacteria</taxon>
        <taxon>Pseudomonadati</taxon>
        <taxon>Bacteroidota</taxon>
    </lineage>
</organism>
<evidence type="ECO:0008006" key="3">
    <source>
        <dbReference type="Google" id="ProtNLM"/>
    </source>
</evidence>
<evidence type="ECO:0000313" key="2">
    <source>
        <dbReference type="Proteomes" id="UP000054172"/>
    </source>
</evidence>
<gene>
    <name evidence="1" type="ORF">AL399_06135</name>
</gene>